<reference evidence="1 2" key="1">
    <citation type="submission" date="2024-01" db="EMBL/GenBank/DDBJ databases">
        <title>The genomes of 5 underutilized Papilionoideae crops provide insights into root nodulation and disease resistanc.</title>
        <authorList>
            <person name="Jiang F."/>
        </authorList>
    </citation>
    <scope>NUCLEOTIDE SEQUENCE [LARGE SCALE GENOMIC DNA]</scope>
    <source>
        <strain evidence="1">LVBAO_FW01</strain>
        <tissue evidence="1">Leaves</tissue>
    </source>
</reference>
<gene>
    <name evidence="1" type="ORF">VNO77_15362</name>
</gene>
<keyword evidence="2" id="KW-1185">Reference proteome</keyword>
<comment type="caution">
    <text evidence="1">The sequence shown here is derived from an EMBL/GenBank/DDBJ whole genome shotgun (WGS) entry which is preliminary data.</text>
</comment>
<name>A0AAN9LZJ6_CANGL</name>
<proteinExistence type="predicted"/>
<organism evidence="1 2">
    <name type="scientific">Canavalia gladiata</name>
    <name type="common">Sword bean</name>
    <name type="synonym">Dolichos gladiatus</name>
    <dbReference type="NCBI Taxonomy" id="3824"/>
    <lineage>
        <taxon>Eukaryota</taxon>
        <taxon>Viridiplantae</taxon>
        <taxon>Streptophyta</taxon>
        <taxon>Embryophyta</taxon>
        <taxon>Tracheophyta</taxon>
        <taxon>Spermatophyta</taxon>
        <taxon>Magnoliopsida</taxon>
        <taxon>eudicotyledons</taxon>
        <taxon>Gunneridae</taxon>
        <taxon>Pentapetalae</taxon>
        <taxon>rosids</taxon>
        <taxon>fabids</taxon>
        <taxon>Fabales</taxon>
        <taxon>Fabaceae</taxon>
        <taxon>Papilionoideae</taxon>
        <taxon>50 kb inversion clade</taxon>
        <taxon>NPAAA clade</taxon>
        <taxon>indigoferoid/millettioid clade</taxon>
        <taxon>Phaseoleae</taxon>
        <taxon>Canavalia</taxon>
    </lineage>
</organism>
<protein>
    <submittedName>
        <fullName evidence="1">Uncharacterized protein</fullName>
    </submittedName>
</protein>
<sequence length="89" mass="10512">MFAIYFLIGHCCCWLSFVFLVTITYSKEYFLWICPLHAYGICGDDERKDLEPIGQIKETITYDFEKKDKSKRYVTKKEVLPQLRVNGGF</sequence>
<evidence type="ECO:0000313" key="1">
    <source>
        <dbReference type="EMBL" id="KAK7345014.1"/>
    </source>
</evidence>
<accession>A0AAN9LZJ6</accession>
<dbReference type="Proteomes" id="UP001367508">
    <property type="component" value="Unassembled WGS sequence"/>
</dbReference>
<dbReference type="AlphaFoldDB" id="A0AAN9LZJ6"/>
<dbReference type="EMBL" id="JAYMYQ010000003">
    <property type="protein sequence ID" value="KAK7345014.1"/>
    <property type="molecule type" value="Genomic_DNA"/>
</dbReference>
<evidence type="ECO:0000313" key="2">
    <source>
        <dbReference type="Proteomes" id="UP001367508"/>
    </source>
</evidence>